<evidence type="ECO:0000313" key="2">
    <source>
        <dbReference type="Proteomes" id="UP001352852"/>
    </source>
</evidence>
<organism evidence="1 2">
    <name type="scientific">Characodon lateralis</name>
    <dbReference type="NCBI Taxonomy" id="208331"/>
    <lineage>
        <taxon>Eukaryota</taxon>
        <taxon>Metazoa</taxon>
        <taxon>Chordata</taxon>
        <taxon>Craniata</taxon>
        <taxon>Vertebrata</taxon>
        <taxon>Euteleostomi</taxon>
        <taxon>Actinopterygii</taxon>
        <taxon>Neopterygii</taxon>
        <taxon>Teleostei</taxon>
        <taxon>Neoteleostei</taxon>
        <taxon>Acanthomorphata</taxon>
        <taxon>Ovalentaria</taxon>
        <taxon>Atherinomorphae</taxon>
        <taxon>Cyprinodontiformes</taxon>
        <taxon>Goodeidae</taxon>
        <taxon>Characodon</taxon>
    </lineage>
</organism>
<protein>
    <submittedName>
        <fullName evidence="1">Uncharacterized protein</fullName>
    </submittedName>
</protein>
<gene>
    <name evidence="1" type="ORF">CHARACLAT_020490</name>
</gene>
<name>A0ABU7EVA7_9TELE</name>
<keyword evidence="2" id="KW-1185">Reference proteome</keyword>
<dbReference type="EMBL" id="JAHUTJ010067512">
    <property type="protein sequence ID" value="MED6291141.1"/>
    <property type="molecule type" value="Genomic_DNA"/>
</dbReference>
<sequence length="123" mass="14277">MCNNFKHQDQSKLPRLTQTFIHMCGRGQRGETSGWDDNLPLKRRKTLICALFTASRTYPTSTAVLSKLKSIKIPHFVLVIEIIFIKHPNLNRMKPSLALQTAKRWKCVIFLFKSFPLSLERFS</sequence>
<reference evidence="1 2" key="1">
    <citation type="submission" date="2021-06" db="EMBL/GenBank/DDBJ databases">
        <authorList>
            <person name="Palmer J.M."/>
        </authorList>
    </citation>
    <scope>NUCLEOTIDE SEQUENCE [LARGE SCALE GENOMIC DNA]</scope>
    <source>
        <strain evidence="1 2">CL_MEX2019</strain>
        <tissue evidence="1">Muscle</tissue>
    </source>
</reference>
<accession>A0ABU7EVA7</accession>
<evidence type="ECO:0000313" key="1">
    <source>
        <dbReference type="EMBL" id="MED6291141.1"/>
    </source>
</evidence>
<proteinExistence type="predicted"/>
<comment type="caution">
    <text evidence="1">The sequence shown here is derived from an EMBL/GenBank/DDBJ whole genome shotgun (WGS) entry which is preliminary data.</text>
</comment>
<dbReference type="Proteomes" id="UP001352852">
    <property type="component" value="Unassembled WGS sequence"/>
</dbReference>